<reference evidence="7 8" key="1">
    <citation type="submission" date="2015-07" db="EMBL/GenBank/DDBJ databases">
        <title>Comparative genomics of the Sigatoka disease complex on banana suggests a link between parallel evolutionary changes in Pseudocercospora fijiensis and Pseudocercospora eumusae and increased virulence on the banana host.</title>
        <authorList>
            <person name="Chang T.-C."/>
            <person name="Salvucci A."/>
            <person name="Crous P.W."/>
            <person name="Stergiopoulos I."/>
        </authorList>
    </citation>
    <scope>NUCLEOTIDE SEQUENCE [LARGE SCALE GENOMIC DNA]</scope>
    <source>
        <strain evidence="7 8">CBS 116634</strain>
    </source>
</reference>
<evidence type="ECO:0000259" key="6">
    <source>
        <dbReference type="PROSITE" id="PS50103"/>
    </source>
</evidence>
<feature type="domain" description="C3H1-type" evidence="6">
    <location>
        <begin position="325"/>
        <end position="351"/>
    </location>
</feature>
<gene>
    <name evidence="7" type="ORF">AC579_6425</name>
</gene>
<evidence type="ECO:0000256" key="5">
    <source>
        <dbReference type="SAM" id="MobiDB-lite"/>
    </source>
</evidence>
<keyword evidence="3 4" id="KW-0862">Zinc</keyword>
<feature type="zinc finger region" description="C3H1-type" evidence="4">
    <location>
        <begin position="325"/>
        <end position="351"/>
    </location>
</feature>
<dbReference type="InterPro" id="IPR036855">
    <property type="entry name" value="Znf_CCCH_sf"/>
</dbReference>
<name>A0A139I3U9_9PEZI</name>
<feature type="zinc finger region" description="C3H1-type" evidence="4">
    <location>
        <begin position="352"/>
        <end position="380"/>
    </location>
</feature>
<dbReference type="PANTHER" id="PTHR46156:SF1">
    <property type="entry name" value="ZINC FINGER CCCH DOMAIN-CONTAINING PROTEIN 3"/>
    <property type="match status" value="1"/>
</dbReference>
<evidence type="ECO:0000256" key="4">
    <source>
        <dbReference type="PROSITE-ProRule" id="PRU00723"/>
    </source>
</evidence>
<dbReference type="PANTHER" id="PTHR46156">
    <property type="entry name" value="CCCH ZINGC FINGER"/>
    <property type="match status" value="1"/>
</dbReference>
<keyword evidence="2 4" id="KW-0863">Zinc-finger</keyword>
<dbReference type="AlphaFoldDB" id="A0A139I3U9"/>
<dbReference type="Gene3D" id="4.10.1000.10">
    <property type="entry name" value="Zinc finger, CCCH-type"/>
    <property type="match status" value="2"/>
</dbReference>
<feature type="domain" description="C3H1-type" evidence="6">
    <location>
        <begin position="352"/>
        <end position="380"/>
    </location>
</feature>
<feature type="region of interest" description="Disordered" evidence="5">
    <location>
        <begin position="19"/>
        <end position="42"/>
    </location>
</feature>
<feature type="domain" description="C3H1-type" evidence="6">
    <location>
        <begin position="297"/>
        <end position="324"/>
    </location>
</feature>
<dbReference type="SMART" id="SM00356">
    <property type="entry name" value="ZnF_C3H1"/>
    <property type="match status" value="4"/>
</dbReference>
<dbReference type="Proteomes" id="UP000073492">
    <property type="component" value="Unassembled WGS sequence"/>
</dbReference>
<dbReference type="GO" id="GO:0005634">
    <property type="term" value="C:nucleus"/>
    <property type="evidence" value="ECO:0007669"/>
    <property type="project" value="TreeGrafter"/>
</dbReference>
<protein>
    <recommendedName>
        <fullName evidence="6">C3H1-type domain-containing protein</fullName>
    </recommendedName>
</protein>
<feature type="region of interest" description="Disordered" evidence="5">
    <location>
        <begin position="410"/>
        <end position="473"/>
    </location>
</feature>
<evidence type="ECO:0000313" key="7">
    <source>
        <dbReference type="EMBL" id="KXT09381.1"/>
    </source>
</evidence>
<dbReference type="STRING" id="113226.A0A139I3U9"/>
<accession>A0A139I3U9</accession>
<keyword evidence="8" id="KW-1185">Reference proteome</keyword>
<dbReference type="Pfam" id="PF00642">
    <property type="entry name" value="zf-CCCH"/>
    <property type="match status" value="1"/>
</dbReference>
<dbReference type="SUPFAM" id="SSF90229">
    <property type="entry name" value="CCCH zinc finger"/>
    <property type="match status" value="1"/>
</dbReference>
<dbReference type="InterPro" id="IPR000571">
    <property type="entry name" value="Znf_CCCH"/>
</dbReference>
<dbReference type="GO" id="GO:0008270">
    <property type="term" value="F:zinc ion binding"/>
    <property type="evidence" value="ECO:0007669"/>
    <property type="project" value="UniProtKB-KW"/>
</dbReference>
<dbReference type="PROSITE" id="PS50103">
    <property type="entry name" value="ZF_C3H1"/>
    <property type="match status" value="3"/>
</dbReference>
<evidence type="ECO:0000313" key="8">
    <source>
        <dbReference type="Proteomes" id="UP000073492"/>
    </source>
</evidence>
<keyword evidence="1 4" id="KW-0479">Metal-binding</keyword>
<dbReference type="FunFam" id="4.10.1000.10:FF:000035">
    <property type="entry name" value="CCCH zinc finger protein, variant"/>
    <property type="match status" value="1"/>
</dbReference>
<comment type="caution">
    <text evidence="7">The sequence shown here is derived from an EMBL/GenBank/DDBJ whole genome shotgun (WGS) entry which is preliminary data.</text>
</comment>
<feature type="zinc finger region" description="C3H1-type" evidence="4">
    <location>
        <begin position="297"/>
        <end position="324"/>
    </location>
</feature>
<evidence type="ECO:0000256" key="1">
    <source>
        <dbReference type="ARBA" id="ARBA00022723"/>
    </source>
</evidence>
<evidence type="ECO:0000256" key="2">
    <source>
        <dbReference type="ARBA" id="ARBA00022771"/>
    </source>
</evidence>
<evidence type="ECO:0000256" key="3">
    <source>
        <dbReference type="ARBA" id="ARBA00022833"/>
    </source>
</evidence>
<sequence>MTDESELQAKIVAVASQINRHKQKQHATPHTSFPRPSHRTRGTAHWLPYGRGGRAGFAGVHKNRSLVLGSTRDTPSTPAEDVTNAGAITPQNGFISTRGGHNNQLMTQQTFDRERKQKLERFEKHCAAQEQERAAQNKPTPPSMVKQQRVLDIDGITFQLQEDGSRLNRIFDLATAEKKTPKTYQVAGVDFFRTKKGNLVRAASHGKRYFDQMTLRTDHQHSLCGNRPDNAKPKAQCENFTKHGTYHTQHFHIGCAHAKINWRPNRIRHAGNKPPQMLTWVIGKCPYGPSCRFAHDPEKVAICKDFLYKTCPAGANCDLSHDPTYERVPACTHFLRGNCTKTACPYPHVNVSFDAPVCRPFASLGFCAKGVSCGDRHVFECPDYANNGHCANVEKGKCPLPHVDRAGMLRKAAQRQAKTSSPEESDVSSDEEETAEASKDAMDSDSDSSVDIMMGLGDGSHELSQQRDYVAFA</sequence>
<dbReference type="EMBL" id="LFZO01000348">
    <property type="protein sequence ID" value="KXT09381.1"/>
    <property type="molecule type" value="Genomic_DNA"/>
</dbReference>
<feature type="compositionally biased region" description="Acidic residues" evidence="5">
    <location>
        <begin position="423"/>
        <end position="435"/>
    </location>
</feature>
<proteinExistence type="predicted"/>
<organism evidence="7 8">
    <name type="scientific">Pseudocercospora musae</name>
    <dbReference type="NCBI Taxonomy" id="113226"/>
    <lineage>
        <taxon>Eukaryota</taxon>
        <taxon>Fungi</taxon>
        <taxon>Dikarya</taxon>
        <taxon>Ascomycota</taxon>
        <taxon>Pezizomycotina</taxon>
        <taxon>Dothideomycetes</taxon>
        <taxon>Dothideomycetidae</taxon>
        <taxon>Mycosphaerellales</taxon>
        <taxon>Mycosphaerellaceae</taxon>
        <taxon>Pseudocercospora</taxon>
    </lineage>
</organism>